<proteinExistence type="predicted"/>
<dbReference type="Proteomes" id="UP001321542">
    <property type="component" value="Chromosome"/>
</dbReference>
<dbReference type="EMBL" id="AP018448">
    <property type="protein sequence ID" value="BBC38097.1"/>
    <property type="molecule type" value="Genomic_DNA"/>
</dbReference>
<feature type="compositionally biased region" description="Basic residues" evidence="1">
    <location>
        <begin position="87"/>
        <end position="101"/>
    </location>
</feature>
<evidence type="ECO:0000313" key="3">
    <source>
        <dbReference type="Proteomes" id="UP001321542"/>
    </source>
</evidence>
<evidence type="ECO:0000256" key="1">
    <source>
        <dbReference type="SAM" id="MobiDB-lite"/>
    </source>
</evidence>
<name>A0ABM8HMM6_9ACTN</name>
<accession>A0ABM8HMM6</accession>
<reference evidence="2 3" key="2">
    <citation type="journal article" date="2023" name="ChemBioChem">
        <title>Acyltransferase Domain Exchange between Two Independent Type I Polyketide Synthases in the Same Producer Strain of Macrolide Antibiotics.</title>
        <authorList>
            <person name="Kudo F."/>
            <person name="Kishikawa K."/>
            <person name="Tsuboi K."/>
            <person name="Kido T."/>
            <person name="Usui T."/>
            <person name="Hashimoto J."/>
            <person name="Shin-Ya K."/>
            <person name="Miyanaga A."/>
            <person name="Eguchi T."/>
        </authorList>
    </citation>
    <scope>NUCLEOTIDE SEQUENCE [LARGE SCALE GENOMIC DNA]</scope>
    <source>
        <strain evidence="2 3">A-8890</strain>
    </source>
</reference>
<protein>
    <submittedName>
        <fullName evidence="2">Uncharacterized protein</fullName>
    </submittedName>
</protein>
<keyword evidence="3" id="KW-1185">Reference proteome</keyword>
<sequence length="101" mass="10603">MRASYQCGADADASRDDTTVEVPSLVTGSWGLGQCAPEGPGMVEGGLRGMRSGKPVALETSAEAPVAMTTPSEETVRPWSRGTVRPRAPRPRPARPAAARR</sequence>
<reference evidence="2 3" key="1">
    <citation type="journal article" date="2010" name="ChemBioChem">
        <title>Cloning and characterization of the biosynthetic gene cluster of 16-membered macrolide antibiotic FD-891: involvement of a dual functional cytochrome P450 monooxygenase catalyzing epoxidation and hydroxylation.</title>
        <authorList>
            <person name="Kudo F."/>
            <person name="Motegi A."/>
            <person name="Mizoue K."/>
            <person name="Eguchi T."/>
        </authorList>
    </citation>
    <scope>NUCLEOTIDE SEQUENCE [LARGE SCALE GENOMIC DNA]</scope>
    <source>
        <strain evidence="2 3">A-8890</strain>
    </source>
</reference>
<gene>
    <name evidence="2" type="ORF">SGFS_093910</name>
</gene>
<evidence type="ECO:0000313" key="2">
    <source>
        <dbReference type="EMBL" id="BBC38097.1"/>
    </source>
</evidence>
<organism evidence="2 3">
    <name type="scientific">Streptomyces graminofaciens</name>
    <dbReference type="NCBI Taxonomy" id="68212"/>
    <lineage>
        <taxon>Bacteria</taxon>
        <taxon>Bacillati</taxon>
        <taxon>Actinomycetota</taxon>
        <taxon>Actinomycetes</taxon>
        <taxon>Kitasatosporales</taxon>
        <taxon>Streptomycetaceae</taxon>
        <taxon>Streptomyces</taxon>
    </lineage>
</organism>
<feature type="region of interest" description="Disordered" evidence="1">
    <location>
        <begin position="61"/>
        <end position="101"/>
    </location>
</feature>